<dbReference type="AlphaFoldDB" id="F6EJH9"/>
<dbReference type="GO" id="GO:0009982">
    <property type="term" value="F:pseudouridine synthase activity"/>
    <property type="evidence" value="ECO:0007669"/>
    <property type="project" value="InterPro"/>
</dbReference>
<dbReference type="InterPro" id="IPR020103">
    <property type="entry name" value="PsdUridine_synth_cat_dom_sf"/>
</dbReference>
<sequence length="216" mass="24570">MPHRSPTRQSPLPPRDGIDAAWIRFPDFAPWKTVGEAINARYPAHRERFAERLAQGDVVDQSGAPVHEGSFLRRGMTLFYYRDLPVEDPVPFDITVLYQDNNIVVADKPHFLATMPRGRHVTETATVRLRRLLRLPELTPAHRLDRLTAGLLTLHRSRRGPQRVSAVVRTARRHQGIPRYRLLQRGSGIATDALQPNRQTARRTAGARSARARECD</sequence>
<accession>F6EJH9</accession>
<feature type="region of interest" description="Disordered" evidence="1">
    <location>
        <begin position="196"/>
        <end position="216"/>
    </location>
</feature>
<dbReference type="GO" id="GO:0006396">
    <property type="term" value="P:RNA processing"/>
    <property type="evidence" value="ECO:0007669"/>
    <property type="project" value="UniProtKB-ARBA"/>
</dbReference>
<reference evidence="2 3" key="1">
    <citation type="journal article" date="2011" name="J. Bacteriol.">
        <title>Complete genome sequence of Amycolicicoccus subflavus DQS3-9A1T, an actinomycete isolated from crude oil-polluted soil.</title>
        <authorList>
            <person name="Cai M."/>
            <person name="Chen W.M."/>
            <person name="Nie Y."/>
            <person name="Chi C.Q."/>
            <person name="Wang Y.N."/>
            <person name="Tang Y.Q."/>
            <person name="Li G.Y."/>
            <person name="Wu X.L."/>
        </authorList>
    </citation>
    <scope>NUCLEOTIDE SEQUENCE [LARGE SCALE GENOMIC DNA]</scope>
    <source>
        <strain evidence="3">DSM 45089 / DQS3-9A1</strain>
    </source>
</reference>
<dbReference type="GO" id="GO:0001522">
    <property type="term" value="P:pseudouridine synthesis"/>
    <property type="evidence" value="ECO:0007669"/>
    <property type="project" value="InterPro"/>
</dbReference>
<evidence type="ECO:0000256" key="1">
    <source>
        <dbReference type="SAM" id="MobiDB-lite"/>
    </source>
</evidence>
<dbReference type="STRING" id="443218.AS9A_0573"/>
<dbReference type="eggNOG" id="COG0564">
    <property type="taxonomic scope" value="Bacteria"/>
</dbReference>
<dbReference type="SUPFAM" id="SSF55120">
    <property type="entry name" value="Pseudouridine synthase"/>
    <property type="match status" value="1"/>
</dbReference>
<dbReference type="Gene3D" id="3.30.2350.10">
    <property type="entry name" value="Pseudouridine synthase"/>
    <property type="match status" value="1"/>
</dbReference>
<keyword evidence="3" id="KW-1185">Reference proteome</keyword>
<gene>
    <name evidence="2" type="ordered locus">AS9A_0573</name>
</gene>
<organism evidence="2 3">
    <name type="scientific">Hoyosella subflava (strain DSM 45089 / JCM 17490 / NBRC 109087 / DQS3-9A1)</name>
    <name type="common">Amycolicicoccus subflavus</name>
    <dbReference type="NCBI Taxonomy" id="443218"/>
    <lineage>
        <taxon>Bacteria</taxon>
        <taxon>Bacillati</taxon>
        <taxon>Actinomycetota</taxon>
        <taxon>Actinomycetes</taxon>
        <taxon>Mycobacteriales</taxon>
        <taxon>Hoyosellaceae</taxon>
        <taxon>Hoyosella</taxon>
    </lineage>
</organism>
<proteinExistence type="predicted"/>
<name>F6EJH9_HOYSD</name>
<dbReference type="GO" id="GO:0140098">
    <property type="term" value="F:catalytic activity, acting on RNA"/>
    <property type="evidence" value="ECO:0007669"/>
    <property type="project" value="UniProtKB-ARBA"/>
</dbReference>
<protein>
    <submittedName>
        <fullName evidence="2">Pseudouridine synthase</fullName>
    </submittedName>
</protein>
<dbReference type="HOGENOM" id="CLU_1275507_0_0_11"/>
<dbReference type="GO" id="GO:0003723">
    <property type="term" value="F:RNA binding"/>
    <property type="evidence" value="ECO:0007669"/>
    <property type="project" value="InterPro"/>
</dbReference>
<dbReference type="EMBL" id="CP002786">
    <property type="protein sequence ID" value="AEF39028.1"/>
    <property type="molecule type" value="Genomic_DNA"/>
</dbReference>
<evidence type="ECO:0000313" key="2">
    <source>
        <dbReference type="EMBL" id="AEF39028.1"/>
    </source>
</evidence>
<evidence type="ECO:0000313" key="3">
    <source>
        <dbReference type="Proteomes" id="UP000009235"/>
    </source>
</evidence>
<dbReference type="KEGG" id="asd:AS9A_0573"/>
<dbReference type="Proteomes" id="UP000009235">
    <property type="component" value="Chromosome"/>
</dbReference>